<sequence>MYRADRRNRPGTRGPRYFGDPTGPRSLPLSPPSSFQNGSRSIRPLGTRLGSVRGESIIYLLGLPLVEGHPFFLQNFTKQDVTVTEAVLNYFTNFAKTGNPNEPRNQMIVDYSSSKEKPKYRGITWESYEVQSQQYLSISEYSYTHF</sequence>
<comment type="caution">
    <text evidence="5">The sequence shown here is derived from an EMBL/GenBank/DDBJ whole genome shotgun (WGS) entry which is preliminary data.</text>
</comment>
<dbReference type="EMBL" id="JAWJWE010000038">
    <property type="protein sequence ID" value="KAK6623343.1"/>
    <property type="molecule type" value="Genomic_DNA"/>
</dbReference>
<evidence type="ECO:0000256" key="1">
    <source>
        <dbReference type="ARBA" id="ARBA00005964"/>
    </source>
</evidence>
<evidence type="ECO:0000313" key="5">
    <source>
        <dbReference type="EMBL" id="KAK6623343.1"/>
    </source>
</evidence>
<dbReference type="SUPFAM" id="SSF53474">
    <property type="entry name" value="alpha/beta-Hydrolases"/>
    <property type="match status" value="1"/>
</dbReference>
<keyword evidence="2" id="KW-0325">Glycoprotein</keyword>
<evidence type="ECO:0000256" key="2">
    <source>
        <dbReference type="ARBA" id="ARBA00023180"/>
    </source>
</evidence>
<evidence type="ECO:0000256" key="3">
    <source>
        <dbReference type="SAM" id="MobiDB-lite"/>
    </source>
</evidence>
<dbReference type="Gene3D" id="3.40.50.1820">
    <property type="entry name" value="alpha/beta hydrolase"/>
    <property type="match status" value="1"/>
</dbReference>
<protein>
    <recommendedName>
        <fullName evidence="4">Carboxylesterase type B domain-containing protein</fullName>
    </recommendedName>
</protein>
<comment type="similarity">
    <text evidence="1">Belongs to the type-B carboxylesterase/lipase family.</text>
</comment>
<dbReference type="InterPro" id="IPR002018">
    <property type="entry name" value="CarbesteraseB"/>
</dbReference>
<dbReference type="Proteomes" id="UP001372834">
    <property type="component" value="Unassembled WGS sequence"/>
</dbReference>
<evidence type="ECO:0000259" key="4">
    <source>
        <dbReference type="Pfam" id="PF00135"/>
    </source>
</evidence>
<feature type="region of interest" description="Disordered" evidence="3">
    <location>
        <begin position="1"/>
        <end position="46"/>
    </location>
</feature>
<accession>A0AAN8S1X8</accession>
<proteinExistence type="inferred from homology"/>
<dbReference type="Pfam" id="PF00135">
    <property type="entry name" value="COesterase"/>
    <property type="match status" value="1"/>
</dbReference>
<gene>
    <name evidence="5" type="ORF">RUM43_009195</name>
</gene>
<feature type="domain" description="Carboxylesterase type B" evidence="4">
    <location>
        <begin position="43"/>
        <end position="140"/>
    </location>
</feature>
<name>A0AAN8S1X8_POLSC</name>
<dbReference type="InterPro" id="IPR029058">
    <property type="entry name" value="AB_hydrolase_fold"/>
</dbReference>
<dbReference type="InterPro" id="IPR051093">
    <property type="entry name" value="Neuroligin/BSAL"/>
</dbReference>
<reference evidence="5 6" key="1">
    <citation type="submission" date="2023-10" db="EMBL/GenBank/DDBJ databases">
        <title>Genomes of two closely related lineages of the louse Polyplax serrata with different host specificities.</title>
        <authorList>
            <person name="Martinu J."/>
            <person name="Tarabai H."/>
            <person name="Stefka J."/>
            <person name="Hypsa V."/>
        </authorList>
    </citation>
    <scope>NUCLEOTIDE SEQUENCE [LARGE SCALE GENOMIC DNA]</scope>
    <source>
        <strain evidence="5">HR10_N</strain>
    </source>
</reference>
<dbReference type="AlphaFoldDB" id="A0AAN8S1X8"/>
<evidence type="ECO:0000313" key="6">
    <source>
        <dbReference type="Proteomes" id="UP001372834"/>
    </source>
</evidence>
<feature type="compositionally biased region" description="Low complexity" evidence="3">
    <location>
        <begin position="24"/>
        <end position="34"/>
    </location>
</feature>
<dbReference type="PANTHER" id="PTHR43903">
    <property type="entry name" value="NEUROLIGIN"/>
    <property type="match status" value="1"/>
</dbReference>
<organism evidence="5 6">
    <name type="scientific">Polyplax serrata</name>
    <name type="common">Common mouse louse</name>
    <dbReference type="NCBI Taxonomy" id="468196"/>
    <lineage>
        <taxon>Eukaryota</taxon>
        <taxon>Metazoa</taxon>
        <taxon>Ecdysozoa</taxon>
        <taxon>Arthropoda</taxon>
        <taxon>Hexapoda</taxon>
        <taxon>Insecta</taxon>
        <taxon>Pterygota</taxon>
        <taxon>Neoptera</taxon>
        <taxon>Paraneoptera</taxon>
        <taxon>Psocodea</taxon>
        <taxon>Troctomorpha</taxon>
        <taxon>Phthiraptera</taxon>
        <taxon>Anoplura</taxon>
        <taxon>Polyplacidae</taxon>
        <taxon>Polyplax</taxon>
    </lineage>
</organism>